<evidence type="ECO:0000313" key="5">
    <source>
        <dbReference type="EMBL" id="MBM7659131.1"/>
    </source>
</evidence>
<dbReference type="Pfam" id="PF01047">
    <property type="entry name" value="MarR"/>
    <property type="match status" value="1"/>
</dbReference>
<dbReference type="Proteomes" id="UP000823201">
    <property type="component" value="Unassembled WGS sequence"/>
</dbReference>
<name>A0ABS2QBW4_9BACL</name>
<dbReference type="PANTHER" id="PTHR42756">
    <property type="entry name" value="TRANSCRIPTIONAL REGULATOR, MARR"/>
    <property type="match status" value="1"/>
</dbReference>
<dbReference type="InterPro" id="IPR011991">
    <property type="entry name" value="ArsR-like_HTH"/>
</dbReference>
<dbReference type="SUPFAM" id="SSF46785">
    <property type="entry name" value="Winged helix' DNA-binding domain"/>
    <property type="match status" value="1"/>
</dbReference>
<gene>
    <name evidence="5" type="ORF">JOC27_002626</name>
</gene>
<dbReference type="PROSITE" id="PS50995">
    <property type="entry name" value="HTH_MARR_2"/>
    <property type="match status" value="1"/>
</dbReference>
<dbReference type="SMART" id="SM00347">
    <property type="entry name" value="HTH_MARR"/>
    <property type="match status" value="1"/>
</dbReference>
<keyword evidence="1" id="KW-0805">Transcription regulation</keyword>
<dbReference type="InterPro" id="IPR036388">
    <property type="entry name" value="WH-like_DNA-bd_sf"/>
</dbReference>
<evidence type="ECO:0000313" key="6">
    <source>
        <dbReference type="Proteomes" id="UP000823201"/>
    </source>
</evidence>
<dbReference type="RefSeq" id="WP_205007672.1">
    <property type="nucleotide sequence ID" value="NZ_CBCRXA010000035.1"/>
</dbReference>
<dbReference type="CDD" id="cd00090">
    <property type="entry name" value="HTH_ARSR"/>
    <property type="match status" value="1"/>
</dbReference>
<dbReference type="PRINTS" id="PR00598">
    <property type="entry name" value="HTHMARR"/>
</dbReference>
<reference evidence="5 6" key="1">
    <citation type="submission" date="2021-01" db="EMBL/GenBank/DDBJ databases">
        <title>Genomic Encyclopedia of Type Strains, Phase IV (KMG-IV): sequencing the most valuable type-strain genomes for metagenomic binning, comparative biology and taxonomic classification.</title>
        <authorList>
            <person name="Goeker M."/>
        </authorList>
    </citation>
    <scope>NUCLEOTIDE SEQUENCE [LARGE SCALE GENOMIC DNA]</scope>
    <source>
        <strain evidence="5 6">DSM 100968</strain>
    </source>
</reference>
<evidence type="ECO:0000256" key="2">
    <source>
        <dbReference type="ARBA" id="ARBA00023125"/>
    </source>
</evidence>
<evidence type="ECO:0000256" key="3">
    <source>
        <dbReference type="ARBA" id="ARBA00023163"/>
    </source>
</evidence>
<feature type="domain" description="HTH marR-type" evidence="4">
    <location>
        <begin position="1"/>
        <end position="127"/>
    </location>
</feature>
<dbReference type="Gene3D" id="1.10.10.10">
    <property type="entry name" value="Winged helix-like DNA-binding domain superfamily/Winged helix DNA-binding domain"/>
    <property type="match status" value="1"/>
</dbReference>
<accession>A0ABS2QBW4</accession>
<dbReference type="InterPro" id="IPR036390">
    <property type="entry name" value="WH_DNA-bd_sf"/>
</dbReference>
<comment type="caution">
    <text evidence="5">The sequence shown here is derived from an EMBL/GenBank/DDBJ whole genome shotgun (WGS) entry which is preliminary data.</text>
</comment>
<evidence type="ECO:0000259" key="4">
    <source>
        <dbReference type="PROSITE" id="PS50995"/>
    </source>
</evidence>
<keyword evidence="2 5" id="KW-0238">DNA-binding</keyword>
<evidence type="ECO:0000256" key="1">
    <source>
        <dbReference type="ARBA" id="ARBA00023015"/>
    </source>
</evidence>
<protein>
    <submittedName>
        <fullName evidence="5">DNA-binding MarR family transcriptional regulator</fullName>
    </submittedName>
</protein>
<dbReference type="PANTHER" id="PTHR42756:SF1">
    <property type="entry name" value="TRANSCRIPTIONAL REPRESSOR OF EMRAB OPERON"/>
    <property type="match status" value="1"/>
</dbReference>
<keyword evidence="6" id="KW-1185">Reference proteome</keyword>
<dbReference type="InterPro" id="IPR000835">
    <property type="entry name" value="HTH_MarR-typ"/>
</dbReference>
<dbReference type="GO" id="GO:0003677">
    <property type="term" value="F:DNA binding"/>
    <property type="evidence" value="ECO:0007669"/>
    <property type="project" value="UniProtKB-KW"/>
</dbReference>
<proteinExistence type="predicted"/>
<keyword evidence="3" id="KW-0804">Transcription</keyword>
<sequence>MFYRLHLVSKEMNRAFETMAHTSLTKLEILFHIDLFGEMSQLELIRRLKLDASAVTRHLKRMEAEAFIQRKKESKDRRFMLLSLTDKGQRELKRLIAIKESLQDDILSVLTNEQIVSVSKFIEHISEQINDRGFK</sequence>
<dbReference type="EMBL" id="JAFBEV010000036">
    <property type="protein sequence ID" value="MBM7659131.1"/>
    <property type="molecule type" value="Genomic_DNA"/>
</dbReference>
<organism evidence="5 6">
    <name type="scientific">Sporolactobacillus spathodeae</name>
    <dbReference type="NCBI Taxonomy" id="1465502"/>
    <lineage>
        <taxon>Bacteria</taxon>
        <taxon>Bacillati</taxon>
        <taxon>Bacillota</taxon>
        <taxon>Bacilli</taxon>
        <taxon>Bacillales</taxon>
        <taxon>Sporolactobacillaceae</taxon>
        <taxon>Sporolactobacillus</taxon>
    </lineage>
</organism>